<name>A0A5B8C3S7_9MICO</name>
<proteinExistence type="predicted"/>
<feature type="transmembrane region" description="Helical" evidence="6">
    <location>
        <begin position="372"/>
        <end position="393"/>
    </location>
</feature>
<evidence type="ECO:0000256" key="3">
    <source>
        <dbReference type="ARBA" id="ARBA00022989"/>
    </source>
</evidence>
<gene>
    <name evidence="8" type="ORF">FE374_08925</name>
</gene>
<evidence type="ECO:0000313" key="9">
    <source>
        <dbReference type="Proteomes" id="UP000314616"/>
    </source>
</evidence>
<evidence type="ECO:0000256" key="1">
    <source>
        <dbReference type="ARBA" id="ARBA00004651"/>
    </source>
</evidence>
<evidence type="ECO:0000256" key="5">
    <source>
        <dbReference type="SAM" id="MobiDB-lite"/>
    </source>
</evidence>
<feature type="transmembrane region" description="Helical" evidence="6">
    <location>
        <begin position="210"/>
        <end position="230"/>
    </location>
</feature>
<evidence type="ECO:0000256" key="2">
    <source>
        <dbReference type="ARBA" id="ARBA00022692"/>
    </source>
</evidence>
<organism evidence="8 9">
    <name type="scientific">Georgenia yuyongxinii</name>
    <dbReference type="NCBI Taxonomy" id="2589797"/>
    <lineage>
        <taxon>Bacteria</taxon>
        <taxon>Bacillati</taxon>
        <taxon>Actinomycetota</taxon>
        <taxon>Actinomycetes</taxon>
        <taxon>Micrococcales</taxon>
        <taxon>Bogoriellaceae</taxon>
        <taxon>Georgenia</taxon>
    </lineage>
</organism>
<dbReference type="EMBL" id="CP040915">
    <property type="protein sequence ID" value="QDC24720.1"/>
    <property type="molecule type" value="Genomic_DNA"/>
</dbReference>
<dbReference type="InterPro" id="IPR036259">
    <property type="entry name" value="MFS_trans_sf"/>
</dbReference>
<dbReference type="GO" id="GO:0022857">
    <property type="term" value="F:transmembrane transporter activity"/>
    <property type="evidence" value="ECO:0007669"/>
    <property type="project" value="InterPro"/>
</dbReference>
<dbReference type="SUPFAM" id="SSF103473">
    <property type="entry name" value="MFS general substrate transporter"/>
    <property type="match status" value="1"/>
</dbReference>
<feature type="transmembrane region" description="Helical" evidence="6">
    <location>
        <begin position="251"/>
        <end position="269"/>
    </location>
</feature>
<dbReference type="InterPro" id="IPR020846">
    <property type="entry name" value="MFS_dom"/>
</dbReference>
<feature type="transmembrane region" description="Helical" evidence="6">
    <location>
        <begin position="444"/>
        <end position="463"/>
    </location>
</feature>
<feature type="domain" description="Major facilitator superfamily (MFS) profile" evidence="7">
    <location>
        <begin position="57"/>
        <end position="489"/>
    </location>
</feature>
<dbReference type="KEGG" id="gyu:FE374_08925"/>
<dbReference type="Proteomes" id="UP000314616">
    <property type="component" value="Chromosome"/>
</dbReference>
<dbReference type="OrthoDB" id="9778875at2"/>
<feature type="transmembrane region" description="Helical" evidence="6">
    <location>
        <begin position="275"/>
        <end position="296"/>
    </location>
</feature>
<evidence type="ECO:0000259" key="7">
    <source>
        <dbReference type="PROSITE" id="PS50850"/>
    </source>
</evidence>
<dbReference type="PANTHER" id="PTHR23501">
    <property type="entry name" value="MAJOR FACILITATOR SUPERFAMILY"/>
    <property type="match status" value="1"/>
</dbReference>
<sequence length="509" mass="49958">MIWGVSAQDSSGVAAGPATEPGSATERRATGGRGGERGASNGLATDGARSPHVVRLLMVASVALITLAAFEALAVATVMPVVVDDLGGLHLYAVAAGAPLAAQLVATAASGAWVDARGPRGSLVVGVLAFCVGLVVAGLAPAMGILAVGRAVQGFGAGLLMVPLYVLVGAMVPADRQPRFFAAFAAAWVVPGLVGPAIAGTVADAVSWRWVFLAVPVLTLAAGAVLVPLLRHVPRKRRATQDPAARRATRKILLAATGAGLAAAALQVAGSGGGASGLVLAVAAVAVLAVTVRLLLPGGALRLRRGVPSAVTCRGLLNAAFVSAETFLPLLLVREHGWTVREAGLVLTVSSLTWAGGSAVQGRVHDPRRRALLLWLGPLILVAGTLVAAAASVPGAPAWWVVVGWTIAGAGIGLVFPALSVVVLQSTAPAQHGAVSSSLQISDALGAALGLAAAGALFLAFVAHGALGFLAGLLVSAALAVGALAAGARATAVSAPAPASASGSASAGA</sequence>
<dbReference type="GO" id="GO:0005886">
    <property type="term" value="C:plasma membrane"/>
    <property type="evidence" value="ECO:0007669"/>
    <property type="project" value="UniProtKB-SubCell"/>
</dbReference>
<feature type="transmembrane region" description="Helical" evidence="6">
    <location>
        <begin position="399"/>
        <end position="424"/>
    </location>
</feature>
<feature type="transmembrane region" description="Helical" evidence="6">
    <location>
        <begin position="89"/>
        <end position="111"/>
    </location>
</feature>
<reference evidence="8 9" key="1">
    <citation type="submission" date="2019-05" db="EMBL/GenBank/DDBJ databases">
        <title>Georgenia *** sp. nov., and Georgenia *** sp. nov., isolated from the intestinal contents of plateau pika (Ochotona curzoniae) in the Qinghai-Tibet plateau of China.</title>
        <authorList>
            <person name="Tian Z."/>
        </authorList>
    </citation>
    <scope>NUCLEOTIDE SEQUENCE [LARGE SCALE GENOMIC DNA]</scope>
    <source>
        <strain evidence="8 9">Z443</strain>
    </source>
</reference>
<feature type="transmembrane region" description="Helical" evidence="6">
    <location>
        <begin position="180"/>
        <end position="198"/>
    </location>
</feature>
<evidence type="ECO:0000313" key="8">
    <source>
        <dbReference type="EMBL" id="QDC24720.1"/>
    </source>
</evidence>
<keyword evidence="4 6" id="KW-0472">Membrane</keyword>
<dbReference type="AlphaFoldDB" id="A0A5B8C3S7"/>
<feature type="transmembrane region" description="Helical" evidence="6">
    <location>
        <begin position="123"/>
        <end position="148"/>
    </location>
</feature>
<feature type="transmembrane region" description="Helical" evidence="6">
    <location>
        <begin position="56"/>
        <end position="83"/>
    </location>
</feature>
<accession>A0A5B8C3S7</accession>
<dbReference type="InterPro" id="IPR011701">
    <property type="entry name" value="MFS"/>
</dbReference>
<keyword evidence="2 6" id="KW-0812">Transmembrane</keyword>
<dbReference type="Gene3D" id="1.20.1250.20">
    <property type="entry name" value="MFS general substrate transporter like domains"/>
    <property type="match status" value="1"/>
</dbReference>
<dbReference type="Pfam" id="PF07690">
    <property type="entry name" value="MFS_1"/>
    <property type="match status" value="1"/>
</dbReference>
<evidence type="ECO:0000256" key="4">
    <source>
        <dbReference type="ARBA" id="ARBA00023136"/>
    </source>
</evidence>
<dbReference type="PANTHER" id="PTHR23501:SF154">
    <property type="entry name" value="MULTIDRUG-EFFLUX TRANSPORTER RV1634-RELATED"/>
    <property type="match status" value="1"/>
</dbReference>
<dbReference type="PROSITE" id="PS50850">
    <property type="entry name" value="MFS"/>
    <property type="match status" value="1"/>
</dbReference>
<comment type="subcellular location">
    <subcellularLocation>
        <location evidence="1">Cell membrane</location>
        <topology evidence="1">Multi-pass membrane protein</topology>
    </subcellularLocation>
</comment>
<feature type="transmembrane region" description="Helical" evidence="6">
    <location>
        <begin position="154"/>
        <end position="173"/>
    </location>
</feature>
<feature type="transmembrane region" description="Helical" evidence="6">
    <location>
        <begin position="469"/>
        <end position="488"/>
    </location>
</feature>
<keyword evidence="3 6" id="KW-1133">Transmembrane helix</keyword>
<feature type="region of interest" description="Disordered" evidence="5">
    <location>
        <begin position="1"/>
        <end position="46"/>
    </location>
</feature>
<evidence type="ECO:0000256" key="6">
    <source>
        <dbReference type="SAM" id="Phobius"/>
    </source>
</evidence>
<protein>
    <submittedName>
        <fullName evidence="8">MFS transporter</fullName>
    </submittedName>
</protein>